<dbReference type="Pfam" id="PF00171">
    <property type="entry name" value="Aldedh"/>
    <property type="match status" value="1"/>
</dbReference>
<evidence type="ECO:0000313" key="6">
    <source>
        <dbReference type="Proteomes" id="UP001497383"/>
    </source>
</evidence>
<dbReference type="InterPro" id="IPR016160">
    <property type="entry name" value="Ald_DH_CS_CYS"/>
</dbReference>
<organism evidence="5 6">
    <name type="scientific">Lodderomyces beijingensis</name>
    <dbReference type="NCBI Taxonomy" id="1775926"/>
    <lineage>
        <taxon>Eukaryota</taxon>
        <taxon>Fungi</taxon>
        <taxon>Dikarya</taxon>
        <taxon>Ascomycota</taxon>
        <taxon>Saccharomycotina</taxon>
        <taxon>Pichiomycetes</taxon>
        <taxon>Debaryomycetaceae</taxon>
        <taxon>Candida/Lodderomyces clade</taxon>
        <taxon>Lodderomyces</taxon>
    </lineage>
</organism>
<keyword evidence="2" id="KW-0560">Oxidoreductase</keyword>
<feature type="transmembrane region" description="Helical" evidence="3">
    <location>
        <begin position="12"/>
        <end position="34"/>
    </location>
</feature>
<evidence type="ECO:0000259" key="4">
    <source>
        <dbReference type="Pfam" id="PF00171"/>
    </source>
</evidence>
<feature type="domain" description="Aldehyde dehydrogenase" evidence="4">
    <location>
        <begin position="80"/>
        <end position="554"/>
    </location>
</feature>
<protein>
    <recommendedName>
        <fullName evidence="4">Aldehyde dehydrogenase domain-containing protein</fullName>
    </recommendedName>
</protein>
<keyword evidence="3" id="KW-1133">Transmembrane helix</keyword>
<evidence type="ECO:0000256" key="3">
    <source>
        <dbReference type="SAM" id="Phobius"/>
    </source>
</evidence>
<proteinExistence type="inferred from homology"/>
<dbReference type="Gene3D" id="3.40.309.10">
    <property type="entry name" value="Aldehyde Dehydrogenase, Chain A, domain 2"/>
    <property type="match status" value="1"/>
</dbReference>
<evidence type="ECO:0000256" key="1">
    <source>
        <dbReference type="ARBA" id="ARBA00009986"/>
    </source>
</evidence>
<keyword evidence="3" id="KW-0812">Transmembrane</keyword>
<keyword evidence="3" id="KW-0472">Membrane</keyword>
<dbReference type="GeneID" id="92208910"/>
<dbReference type="CDD" id="cd07098">
    <property type="entry name" value="ALDH_F15-22"/>
    <property type="match status" value="1"/>
</dbReference>
<dbReference type="InterPro" id="IPR016161">
    <property type="entry name" value="Ald_DH/histidinol_DH"/>
</dbReference>
<name>A0ABP0ZMX1_9ASCO</name>
<dbReference type="PROSITE" id="PS00070">
    <property type="entry name" value="ALDEHYDE_DEHYDR_CYS"/>
    <property type="match status" value="1"/>
</dbReference>
<dbReference type="Proteomes" id="UP001497383">
    <property type="component" value="Chromosome 4"/>
</dbReference>
<dbReference type="EMBL" id="OZ022408">
    <property type="protein sequence ID" value="CAK9439614.1"/>
    <property type="molecule type" value="Genomic_DNA"/>
</dbReference>
<comment type="similarity">
    <text evidence="1">Belongs to the aldehyde dehydrogenase family.</text>
</comment>
<dbReference type="InterPro" id="IPR016163">
    <property type="entry name" value="Ald_DH_C"/>
</dbReference>
<evidence type="ECO:0000256" key="2">
    <source>
        <dbReference type="ARBA" id="ARBA00023002"/>
    </source>
</evidence>
<reference evidence="5 6" key="1">
    <citation type="submission" date="2024-03" db="EMBL/GenBank/DDBJ databases">
        <authorList>
            <person name="Brejova B."/>
        </authorList>
    </citation>
    <scope>NUCLEOTIDE SEQUENCE [LARGE SCALE GENOMIC DNA]</scope>
    <source>
        <strain evidence="5 6">CBS 14171</strain>
    </source>
</reference>
<dbReference type="SUPFAM" id="SSF53720">
    <property type="entry name" value="ALDH-like"/>
    <property type="match status" value="1"/>
</dbReference>
<sequence length="615" mass="68363">MIAIDLEFQHWQWQYQISTTFVLFVILPFLYYVYCKYVTSSPNGYNKLESPVKITLAIPEEARPNWKGKRLYPKPRLIVENEPTKIQSYCPATGQDLGVFAATSRSDMDEMIAKAAKAQKAWANSSFIARRKLLKTLARYILENQEIIARVACRDSGKTKLDASMGEIMVTLEKINWIVAHGERCLRPSQRPGPSNFLLGFMKNAEVRYEPMGVVSAIISWNYPFHNLMGPILAALFTGNAIVVKCSENVVWSSMWYVEMCRTALKTLGIDEDLIQLCYCFPQDANYFSSHPGLNHLTFIGSQPIAQHVVANAAKQLTPCVVELGGKDSFIVLDDVKDLNAISSIALRGTFQSAGQNCIGIERVICLPKVYDELVQIFTTRVKNFRVGSDIDQSDEIDMGAMISDNRFHQLEELISDAVSKGARLIHGGKPYHHPNYPSGHYFEPTLLVDVDNTMKIFNQEVFGPILTMIKANSVDHAIELANGCDYGLGNSIFGSNFRQLSSLANQLKSGNVAINDFATFYVAQLPFGGVKKSGYGKFGGEEGLLGLCNAKSVVMDKPLLRMLGVATAIPPPIDYPIRDDKKAWGFVKSLNVAGYDGRVWAKIKAFTRLAKGGE</sequence>
<accession>A0ABP0ZMX1</accession>
<dbReference type="Gene3D" id="3.40.605.10">
    <property type="entry name" value="Aldehyde Dehydrogenase, Chain A, domain 1"/>
    <property type="match status" value="1"/>
</dbReference>
<dbReference type="InterPro" id="IPR015590">
    <property type="entry name" value="Aldehyde_DH_dom"/>
</dbReference>
<dbReference type="RefSeq" id="XP_066830652.1">
    <property type="nucleotide sequence ID" value="XM_066973855.1"/>
</dbReference>
<keyword evidence="6" id="KW-1185">Reference proteome</keyword>
<evidence type="ECO:0000313" key="5">
    <source>
        <dbReference type="EMBL" id="CAK9439614.1"/>
    </source>
</evidence>
<gene>
    <name evidence="5" type="ORF">LODBEIA_P37140</name>
</gene>
<dbReference type="InterPro" id="IPR016162">
    <property type="entry name" value="Ald_DH_N"/>
</dbReference>
<dbReference type="PANTHER" id="PTHR11699">
    <property type="entry name" value="ALDEHYDE DEHYDROGENASE-RELATED"/>
    <property type="match status" value="1"/>
</dbReference>